<feature type="transmembrane region" description="Helical" evidence="18">
    <location>
        <begin position="181"/>
        <end position="205"/>
    </location>
</feature>
<dbReference type="SUPFAM" id="SSF81452">
    <property type="entry name" value="Cytochrome c oxidase subunit III-like"/>
    <property type="match status" value="1"/>
</dbReference>
<dbReference type="Pfam" id="PF00510">
    <property type="entry name" value="COX3"/>
    <property type="match status" value="1"/>
</dbReference>
<keyword evidence="8" id="KW-0249">Electron transport</keyword>
<evidence type="ECO:0000256" key="13">
    <source>
        <dbReference type="ARBA" id="ARBA00030072"/>
    </source>
</evidence>
<evidence type="ECO:0000256" key="11">
    <source>
        <dbReference type="ARBA" id="ARBA00023136"/>
    </source>
</evidence>
<dbReference type="GO" id="GO:0004129">
    <property type="term" value="F:cytochrome-c oxidase activity"/>
    <property type="evidence" value="ECO:0007669"/>
    <property type="project" value="InterPro"/>
</dbReference>
<evidence type="ECO:0000259" key="19">
    <source>
        <dbReference type="PROSITE" id="PS50253"/>
    </source>
</evidence>
<evidence type="ECO:0000256" key="7">
    <source>
        <dbReference type="ARBA" id="ARBA00022692"/>
    </source>
</evidence>
<evidence type="ECO:0000256" key="14">
    <source>
        <dbReference type="ARBA" id="ARBA00031884"/>
    </source>
</evidence>
<keyword evidence="9 18" id="KW-1133">Transmembrane helix</keyword>
<organism evidence="20 21">
    <name type="scientific">Candidatus Liberibacter ctenarytainae</name>
    <dbReference type="NCBI Taxonomy" id="2020335"/>
    <lineage>
        <taxon>Bacteria</taxon>
        <taxon>Pseudomonadati</taxon>
        <taxon>Pseudomonadota</taxon>
        <taxon>Alphaproteobacteria</taxon>
        <taxon>Hyphomicrobiales</taxon>
        <taxon>Rhizobiaceae</taxon>
        <taxon>Liberibacter</taxon>
    </lineage>
</organism>
<dbReference type="InterPro" id="IPR033946">
    <property type="entry name" value="Ubiquinol_oxase_su3_dom"/>
</dbReference>
<evidence type="ECO:0000256" key="6">
    <source>
        <dbReference type="ARBA" id="ARBA00022475"/>
    </source>
</evidence>
<accession>A0A937AL47</accession>
<dbReference type="Gene3D" id="1.20.120.80">
    <property type="entry name" value="Cytochrome c oxidase, subunit III, four-helix bundle"/>
    <property type="match status" value="1"/>
</dbReference>
<evidence type="ECO:0000256" key="10">
    <source>
        <dbReference type="ARBA" id="ARBA00023002"/>
    </source>
</evidence>
<keyword evidence="10" id="KW-0560">Oxidoreductase</keyword>
<evidence type="ECO:0000313" key="20">
    <source>
        <dbReference type="EMBL" id="MBL0848777.1"/>
    </source>
</evidence>
<dbReference type="Proteomes" id="UP000736856">
    <property type="component" value="Unassembled WGS sequence"/>
</dbReference>
<comment type="similarity">
    <text evidence="2 17">Belongs to the cytochrome c oxidase subunit 3 family.</text>
</comment>
<evidence type="ECO:0000256" key="9">
    <source>
        <dbReference type="ARBA" id="ARBA00022989"/>
    </source>
</evidence>
<evidence type="ECO:0000256" key="2">
    <source>
        <dbReference type="ARBA" id="ARBA00010581"/>
    </source>
</evidence>
<evidence type="ECO:0000256" key="8">
    <source>
        <dbReference type="ARBA" id="ARBA00022982"/>
    </source>
</evidence>
<evidence type="ECO:0000313" key="21">
    <source>
        <dbReference type="Proteomes" id="UP000736856"/>
    </source>
</evidence>
<comment type="caution">
    <text evidence="20">The sequence shown here is derived from an EMBL/GenBank/DDBJ whole genome shotgun (WGS) entry which is preliminary data.</text>
</comment>
<dbReference type="InterPro" id="IPR035973">
    <property type="entry name" value="Cyt_c_oxidase_su3-like_sf"/>
</dbReference>
<name>A0A937AL47_9HYPH</name>
<feature type="transmembrane region" description="Helical" evidence="18">
    <location>
        <begin position="33"/>
        <end position="53"/>
    </location>
</feature>
<comment type="subunit">
    <text evidence="3">Heterooctamer of two A chains, two B chains, two C chains and two D chains.</text>
</comment>
<dbReference type="PROSITE" id="PS50253">
    <property type="entry name" value="COX3"/>
    <property type="match status" value="1"/>
</dbReference>
<reference evidence="20" key="1">
    <citation type="submission" date="2019-02" db="EMBL/GenBank/DDBJ databases">
        <title>A novel Candidatus Liberibacter species associated with the New Zealand native fuchsia psyllid, Ctenarytaina fuchsiae.</title>
        <authorList>
            <person name="Thompson S.M."/>
            <person name="Jorgensen N."/>
            <person name="David C."/>
            <person name="Bulman S.R."/>
            <person name="Smith G.R."/>
        </authorList>
    </citation>
    <scope>NUCLEOTIDE SEQUENCE</scope>
    <source>
        <strain evidence="20">Oxford</strain>
    </source>
</reference>
<dbReference type="GO" id="GO:0005886">
    <property type="term" value="C:plasma membrane"/>
    <property type="evidence" value="ECO:0007669"/>
    <property type="project" value="UniProtKB-SubCell"/>
</dbReference>
<dbReference type="AlphaFoldDB" id="A0A937AL47"/>
<dbReference type="InterPro" id="IPR013833">
    <property type="entry name" value="Cyt_c_oxidase_su3_a-hlx"/>
</dbReference>
<dbReference type="FunFam" id="1.20.120.80:FF:000001">
    <property type="entry name" value="Cytochrome (Ubi)quinol oxidase subunit III"/>
    <property type="match status" value="1"/>
</dbReference>
<dbReference type="GO" id="GO:0019646">
    <property type="term" value="P:aerobic electron transport chain"/>
    <property type="evidence" value="ECO:0007669"/>
    <property type="project" value="InterPro"/>
</dbReference>
<feature type="transmembrane region" description="Helical" evidence="18">
    <location>
        <begin position="104"/>
        <end position="122"/>
    </location>
</feature>
<protein>
    <recommendedName>
        <fullName evidence="4">Cytochrome bo(3) ubiquinol oxidase subunit 3</fullName>
    </recommendedName>
    <alternativeName>
        <fullName evidence="15">Cytochrome o ubiquinol oxidase subunit 3</fullName>
    </alternativeName>
    <alternativeName>
        <fullName evidence="13">Oxidase bo(3) subunit 3</fullName>
    </alternativeName>
    <alternativeName>
        <fullName evidence="16">Ubiquinol oxidase polypeptide III</fullName>
    </alternativeName>
    <alternativeName>
        <fullName evidence="14">Ubiquinol oxidase subunit 3</fullName>
    </alternativeName>
</protein>
<evidence type="ECO:0000256" key="18">
    <source>
        <dbReference type="SAM" id="Phobius"/>
    </source>
</evidence>
<dbReference type="InterPro" id="IPR024791">
    <property type="entry name" value="Cyt_c/ubiquinol_Oxase_su3"/>
</dbReference>
<evidence type="ECO:0000256" key="17">
    <source>
        <dbReference type="RuleBase" id="RU003376"/>
    </source>
</evidence>
<dbReference type="NCBIfam" id="TIGR02842">
    <property type="entry name" value="CyoC"/>
    <property type="match status" value="1"/>
</dbReference>
<evidence type="ECO:0000256" key="3">
    <source>
        <dbReference type="ARBA" id="ARBA00011700"/>
    </source>
</evidence>
<dbReference type="CDD" id="cd02863">
    <property type="entry name" value="Ubiquinol_oxidase_III"/>
    <property type="match status" value="1"/>
</dbReference>
<gene>
    <name evidence="20" type="primary">cyoC</name>
    <name evidence="20" type="ORF">EU981_01545</name>
</gene>
<evidence type="ECO:0000256" key="15">
    <source>
        <dbReference type="ARBA" id="ARBA00032189"/>
    </source>
</evidence>
<dbReference type="InterPro" id="IPR014206">
    <property type="entry name" value="Cyt_c_ubiqinol_oxidase_su3"/>
</dbReference>
<dbReference type="InterPro" id="IPR000298">
    <property type="entry name" value="Cyt_c_oxidase-like_su3"/>
</dbReference>
<feature type="transmembrane region" description="Helical" evidence="18">
    <location>
        <begin position="142"/>
        <end position="169"/>
    </location>
</feature>
<evidence type="ECO:0000256" key="16">
    <source>
        <dbReference type="ARBA" id="ARBA00032717"/>
    </source>
</evidence>
<comment type="function">
    <text evidence="12">Cytochrome bo(3) ubiquinol terminal oxidase is the component of the aerobic respiratory chain of E.coli that predominates when cells are grown at high aeration. Has proton pump activity across the membrane in addition to electron transfer, pumping 2 protons/electron.</text>
</comment>
<feature type="domain" description="Heme-copper oxidase subunit III family profile" evidence="19">
    <location>
        <begin position="28"/>
        <end position="207"/>
    </location>
</feature>
<comment type="subcellular location">
    <subcellularLocation>
        <location evidence="1 17">Cell membrane</location>
        <topology evidence="1 17">Multi-pass membrane protein</topology>
    </subcellularLocation>
</comment>
<sequence length="208" mass="23820">MTKNNISKPKKNPSFCLTDNEHSHHNDGTYLGFWLYLMSDCLIFAVFFVVYAVLGRNYAAGPAPIDLFNMKDVLISTAILLLSSVSYSMAMLNSEKIWKNKTISWLLVTAFLGIIFIVMEIHEFMHLISIGATPQRSAFLSSFFALVGLHGVHVFFGLIWIFVLVSQVLKYGLIPDNRRRLVCLSMFWHFLDLIWICVFSFVYLMGMI</sequence>
<evidence type="ECO:0000256" key="12">
    <source>
        <dbReference type="ARBA" id="ARBA00025694"/>
    </source>
</evidence>
<keyword evidence="6" id="KW-1003">Cell membrane</keyword>
<dbReference type="PANTHER" id="PTHR11403">
    <property type="entry name" value="CYTOCHROME C OXIDASE SUBUNIT III"/>
    <property type="match status" value="1"/>
</dbReference>
<evidence type="ECO:0000256" key="5">
    <source>
        <dbReference type="ARBA" id="ARBA00022448"/>
    </source>
</evidence>
<proteinExistence type="inferred from homology"/>
<keyword evidence="5" id="KW-0813">Transport</keyword>
<evidence type="ECO:0000256" key="4">
    <source>
        <dbReference type="ARBA" id="ARBA00014687"/>
    </source>
</evidence>
<dbReference type="GO" id="GO:0009486">
    <property type="term" value="F:cytochrome bo3 ubiquinol oxidase activity"/>
    <property type="evidence" value="ECO:0007669"/>
    <property type="project" value="InterPro"/>
</dbReference>
<keyword evidence="11 18" id="KW-0472">Membrane</keyword>
<keyword evidence="7 17" id="KW-0812">Transmembrane</keyword>
<dbReference type="EMBL" id="SEOL01000002">
    <property type="protein sequence ID" value="MBL0848777.1"/>
    <property type="molecule type" value="Genomic_DNA"/>
</dbReference>
<feature type="transmembrane region" description="Helical" evidence="18">
    <location>
        <begin position="73"/>
        <end position="92"/>
    </location>
</feature>
<evidence type="ECO:0000256" key="1">
    <source>
        <dbReference type="ARBA" id="ARBA00004651"/>
    </source>
</evidence>
<dbReference type="PANTHER" id="PTHR11403:SF2">
    <property type="entry name" value="CYTOCHROME BO(3) UBIQUINOL OXIDASE SUBUNIT 3"/>
    <property type="match status" value="1"/>
</dbReference>